<sequence>MSDHEMNDYDMSDFDDYDEEMEAEEEVLGIIQKSDEEFANELRNSDQKSIVHTHAILLDAKNDENDLIMTLMGCYSTYYSSRNEKIGKIMNSLGNNEQLKIILLEMLQEEHIGRWRGEMLPGLDSAVLEEERGRQRNCDILLNKNIRNHADLSLSSDLLIMSKEELKDSIEKHMKIKEKCAIVDQIRARPTFSQPMDIEFEAAPEDQPTSSKRSSDLDLDENAPSEKKMRLMD</sequence>
<evidence type="ECO:0000313" key="2">
    <source>
        <dbReference type="EMBL" id="EGT49539.1"/>
    </source>
</evidence>
<keyword evidence="3" id="KW-1185">Reference proteome</keyword>
<feature type="region of interest" description="Disordered" evidence="1">
    <location>
        <begin position="193"/>
        <end position="233"/>
    </location>
</feature>
<evidence type="ECO:0000313" key="3">
    <source>
        <dbReference type="Proteomes" id="UP000008068"/>
    </source>
</evidence>
<feature type="compositionally biased region" description="Basic and acidic residues" evidence="1">
    <location>
        <begin position="224"/>
        <end position="233"/>
    </location>
</feature>
<proteinExistence type="predicted"/>
<evidence type="ECO:0000256" key="1">
    <source>
        <dbReference type="SAM" id="MobiDB-lite"/>
    </source>
</evidence>
<protein>
    <submittedName>
        <fullName evidence="2">Uncharacterized protein</fullName>
    </submittedName>
</protein>
<organism evidence="3">
    <name type="scientific">Caenorhabditis brenneri</name>
    <name type="common">Nematode worm</name>
    <dbReference type="NCBI Taxonomy" id="135651"/>
    <lineage>
        <taxon>Eukaryota</taxon>
        <taxon>Metazoa</taxon>
        <taxon>Ecdysozoa</taxon>
        <taxon>Nematoda</taxon>
        <taxon>Chromadorea</taxon>
        <taxon>Rhabditida</taxon>
        <taxon>Rhabditina</taxon>
        <taxon>Rhabditomorpha</taxon>
        <taxon>Rhabditoidea</taxon>
        <taxon>Rhabditidae</taxon>
        <taxon>Peloderinae</taxon>
        <taxon>Caenorhabditis</taxon>
    </lineage>
</organism>
<name>G0MCP7_CAEBE</name>
<gene>
    <name evidence="2" type="ORF">CAEBREN_00494</name>
</gene>
<dbReference type="AlphaFoldDB" id="G0MCP7"/>
<accession>G0MCP7</accession>
<dbReference type="Proteomes" id="UP000008068">
    <property type="component" value="Unassembled WGS sequence"/>
</dbReference>
<dbReference type="EMBL" id="GL379790">
    <property type="protein sequence ID" value="EGT49539.1"/>
    <property type="molecule type" value="Genomic_DNA"/>
</dbReference>
<dbReference type="InParanoid" id="G0MCP7"/>
<dbReference type="HOGENOM" id="CLU_1190765_0_0_1"/>
<reference evidence="3" key="1">
    <citation type="submission" date="2011-07" db="EMBL/GenBank/DDBJ databases">
        <authorList>
            <consortium name="Caenorhabditis brenneri Sequencing and Analysis Consortium"/>
            <person name="Wilson R.K."/>
        </authorList>
    </citation>
    <scope>NUCLEOTIDE SEQUENCE [LARGE SCALE GENOMIC DNA]</scope>
    <source>
        <strain evidence="3">PB2801</strain>
    </source>
</reference>